<evidence type="ECO:0000256" key="1">
    <source>
        <dbReference type="SAM" id="MobiDB-lite"/>
    </source>
</evidence>
<proteinExistence type="predicted"/>
<feature type="region of interest" description="Disordered" evidence="1">
    <location>
        <begin position="50"/>
        <end position="75"/>
    </location>
</feature>
<feature type="non-terminal residue" evidence="2">
    <location>
        <position position="1"/>
    </location>
</feature>
<name>A0AAN5D6I3_9BILA</name>
<accession>A0AAN5D6I3</accession>
<reference evidence="2" key="2">
    <citation type="submission" date="2023-06" db="EMBL/GenBank/DDBJ databases">
        <title>Genome assembly of Pristionchus species.</title>
        <authorList>
            <person name="Yoshida K."/>
            <person name="Sommer R.J."/>
        </authorList>
    </citation>
    <scope>NUCLEOTIDE SEQUENCE</scope>
    <source>
        <strain evidence="2 4">RS5460</strain>
    </source>
</reference>
<keyword evidence="4" id="KW-1185">Reference proteome</keyword>
<reference evidence="4" key="1">
    <citation type="submission" date="2022-10" db="EMBL/GenBank/DDBJ databases">
        <title>Genome assembly of Pristionchus species.</title>
        <authorList>
            <person name="Yoshida K."/>
            <person name="Sommer R.J."/>
        </authorList>
    </citation>
    <scope>NUCLEOTIDE SEQUENCE [LARGE SCALE GENOMIC DNA]</scope>
    <source>
        <strain evidence="3 4">RS5460</strain>
    </source>
</reference>
<protein>
    <submittedName>
        <fullName evidence="2">Uncharacterized protein</fullName>
    </submittedName>
</protein>
<evidence type="ECO:0000313" key="4">
    <source>
        <dbReference type="Proteomes" id="UP001328107"/>
    </source>
</evidence>
<organism evidence="2 4">
    <name type="scientific">Pristionchus mayeri</name>
    <dbReference type="NCBI Taxonomy" id="1317129"/>
    <lineage>
        <taxon>Eukaryota</taxon>
        <taxon>Metazoa</taxon>
        <taxon>Ecdysozoa</taxon>
        <taxon>Nematoda</taxon>
        <taxon>Chromadorea</taxon>
        <taxon>Rhabditida</taxon>
        <taxon>Rhabditina</taxon>
        <taxon>Diplogasteromorpha</taxon>
        <taxon>Diplogasteroidea</taxon>
        <taxon>Neodiplogasteridae</taxon>
        <taxon>Pristionchus</taxon>
    </lineage>
</organism>
<evidence type="ECO:0000313" key="3">
    <source>
        <dbReference type="EMBL" id="GMR57759.1"/>
    </source>
</evidence>
<dbReference type="Proteomes" id="UP001328107">
    <property type="component" value="Unassembled WGS sequence"/>
</dbReference>
<evidence type="ECO:0000313" key="2">
    <source>
        <dbReference type="EMBL" id="GMR57756.1"/>
    </source>
</evidence>
<gene>
    <name evidence="2" type="ORF">PMAYCL1PPCAC_27951</name>
    <name evidence="3" type="ORF">PMAYCL1PPCAC_27954</name>
</gene>
<comment type="caution">
    <text evidence="2">The sequence shown here is derived from an EMBL/GenBank/DDBJ whole genome shotgun (WGS) entry which is preliminary data.</text>
</comment>
<sequence length="335" mass="37935">NPIIDRRSIGMKSLLSLSSIFSSADEESEATKNFCQAFRLLNIVDAQKQHDDSTTEIDNTSDHTESPSLSMIESLPSAPLNDECTDSQVSAHFHGRAEEFMRRNDNRPGLESVWLEKNSDGLEVYIDLFPSNVAFYDLANLGLERFKRTTGIWGTRTLKVTLTGLEDPIAEQLADFLSTSIKHVEIEENGGRLSSSDLYLCLKLLGESTIEDLRFRFVNLDYTMTPHVISILSRATKYVYIAVNKQPQFNDPAAFVQALYSSPVGDIGLFNHRSPLFFGLPRAFWERFLNENLSNGSFEWVETSNIGLYKKFRMAPIKLPDSPTVWLRCKKPTMK</sequence>
<dbReference type="EMBL" id="BTRK01000006">
    <property type="protein sequence ID" value="GMR57756.1"/>
    <property type="molecule type" value="Genomic_DNA"/>
</dbReference>
<dbReference type="EMBL" id="BTRK01000006">
    <property type="protein sequence ID" value="GMR57759.1"/>
    <property type="molecule type" value="Genomic_DNA"/>
</dbReference>
<dbReference type="AlphaFoldDB" id="A0AAN5D6I3"/>